<accession>A0A7S9L166</accession>
<dbReference type="InterPro" id="IPR006694">
    <property type="entry name" value="Fatty_acid_hydroxylase"/>
</dbReference>
<feature type="transmembrane region" description="Helical" evidence="7">
    <location>
        <begin position="98"/>
        <end position="117"/>
    </location>
</feature>
<protein>
    <submittedName>
        <fullName evidence="9">Sterol desaturase family protein</fullName>
    </submittedName>
</protein>
<dbReference type="Pfam" id="PF04116">
    <property type="entry name" value="FA_hydroxylase"/>
    <property type="match status" value="1"/>
</dbReference>
<reference evidence="9 10" key="1">
    <citation type="submission" date="2020-11" db="EMBL/GenBank/DDBJ databases">
        <title>Pedobacter endophytica, an endophytic bacteria isolated form Carex pumila.</title>
        <authorList>
            <person name="Peng Y."/>
            <person name="Jiang L."/>
            <person name="Lee J."/>
        </authorList>
    </citation>
    <scope>NUCLEOTIDE SEQUENCE [LARGE SCALE GENOMIC DNA]</scope>
    <source>
        <strain evidence="9 10">JBR3-12</strain>
    </source>
</reference>
<organism evidence="9 10">
    <name type="scientific">Pedobacter endophyticus</name>
    <dbReference type="NCBI Taxonomy" id="2789740"/>
    <lineage>
        <taxon>Bacteria</taxon>
        <taxon>Pseudomonadati</taxon>
        <taxon>Bacteroidota</taxon>
        <taxon>Sphingobacteriia</taxon>
        <taxon>Sphingobacteriales</taxon>
        <taxon>Sphingobacteriaceae</taxon>
        <taxon>Pedobacter</taxon>
    </lineage>
</organism>
<name>A0A7S9L166_9SPHI</name>
<comment type="subcellular location">
    <subcellularLocation>
        <location evidence="1">Endomembrane system</location>
        <topology evidence="1">Multi-pass membrane protein</topology>
    </subcellularLocation>
</comment>
<evidence type="ECO:0000256" key="4">
    <source>
        <dbReference type="ARBA" id="ARBA00023002"/>
    </source>
</evidence>
<dbReference type="InterPro" id="IPR051689">
    <property type="entry name" value="Sterol_desaturase/TMEM195"/>
</dbReference>
<dbReference type="PANTHER" id="PTHR21624:SF1">
    <property type="entry name" value="ALKYLGLYCEROL MONOOXYGENASE"/>
    <property type="match status" value="1"/>
</dbReference>
<sequence length="342" mass="40386">MTFMTQLFGAPRITIEDAKNLSDNAPEIIVYAAPIMFLFVLIEFYFSWRQRRGLYNKIETYTSVLVGIGNVIIAFIIKFGLFLLVIAVYNLLPWRMYINWWMLIPCYILLDFCSYWSHRVSHTQRFWWATHVVHHSAEDYNLTVSFRLSWVQHIKIVFFLPVAVCGFHPIVFFVANQIAVLFQFWVHTEYIKKLPRVIEFLFATPSNHRVHHGSQDKYIDKNFGATFIIWDRVFSTYQAEEEQVEYGLTTKLQQKGNPIYVNFHEFIDIWKDLKKAKCMREGLFFVFASPGRVARYKEKNEKKANASLVESRSDRSINSPETHGACLLEQKEWGRGLQNKRH</sequence>
<dbReference type="AlphaFoldDB" id="A0A7S9L166"/>
<keyword evidence="2 7" id="KW-0812">Transmembrane</keyword>
<dbReference type="GO" id="GO:0016020">
    <property type="term" value="C:membrane"/>
    <property type="evidence" value="ECO:0007669"/>
    <property type="project" value="GOC"/>
</dbReference>
<evidence type="ECO:0000256" key="1">
    <source>
        <dbReference type="ARBA" id="ARBA00004127"/>
    </source>
</evidence>
<dbReference type="EMBL" id="CP064939">
    <property type="protein sequence ID" value="QPH40592.1"/>
    <property type="molecule type" value="Genomic_DNA"/>
</dbReference>
<feature type="domain" description="Fatty acid hydroxylase" evidence="8">
    <location>
        <begin position="106"/>
        <end position="236"/>
    </location>
</feature>
<feature type="transmembrane region" description="Helical" evidence="7">
    <location>
        <begin position="28"/>
        <end position="48"/>
    </location>
</feature>
<evidence type="ECO:0000259" key="8">
    <source>
        <dbReference type="Pfam" id="PF04116"/>
    </source>
</evidence>
<evidence type="ECO:0000256" key="6">
    <source>
        <dbReference type="ARBA" id="ARBA00023136"/>
    </source>
</evidence>
<evidence type="ECO:0000256" key="3">
    <source>
        <dbReference type="ARBA" id="ARBA00022989"/>
    </source>
</evidence>
<evidence type="ECO:0000256" key="7">
    <source>
        <dbReference type="SAM" id="Phobius"/>
    </source>
</evidence>
<proteinExistence type="predicted"/>
<evidence type="ECO:0000313" key="10">
    <source>
        <dbReference type="Proteomes" id="UP000594759"/>
    </source>
</evidence>
<dbReference type="GO" id="GO:0050479">
    <property type="term" value="F:glyceryl-ether monooxygenase activity"/>
    <property type="evidence" value="ECO:0007669"/>
    <property type="project" value="TreeGrafter"/>
</dbReference>
<feature type="transmembrane region" description="Helical" evidence="7">
    <location>
        <begin position="60"/>
        <end position="92"/>
    </location>
</feature>
<evidence type="ECO:0000256" key="2">
    <source>
        <dbReference type="ARBA" id="ARBA00022692"/>
    </source>
</evidence>
<dbReference type="GO" id="GO:0012505">
    <property type="term" value="C:endomembrane system"/>
    <property type="evidence" value="ECO:0007669"/>
    <property type="project" value="UniProtKB-SubCell"/>
</dbReference>
<keyword evidence="4" id="KW-0560">Oxidoreductase</keyword>
<dbReference type="GO" id="GO:0008610">
    <property type="term" value="P:lipid biosynthetic process"/>
    <property type="evidence" value="ECO:0007669"/>
    <property type="project" value="InterPro"/>
</dbReference>
<keyword evidence="3 7" id="KW-1133">Transmembrane helix</keyword>
<dbReference type="GO" id="GO:0006643">
    <property type="term" value="P:membrane lipid metabolic process"/>
    <property type="evidence" value="ECO:0007669"/>
    <property type="project" value="TreeGrafter"/>
</dbReference>
<keyword evidence="10" id="KW-1185">Reference proteome</keyword>
<feature type="transmembrane region" description="Helical" evidence="7">
    <location>
        <begin position="156"/>
        <end position="186"/>
    </location>
</feature>
<dbReference type="GO" id="GO:0005506">
    <property type="term" value="F:iron ion binding"/>
    <property type="evidence" value="ECO:0007669"/>
    <property type="project" value="InterPro"/>
</dbReference>
<evidence type="ECO:0000256" key="5">
    <source>
        <dbReference type="ARBA" id="ARBA00023098"/>
    </source>
</evidence>
<dbReference type="PANTHER" id="PTHR21624">
    <property type="entry name" value="STEROL DESATURASE-RELATED PROTEIN"/>
    <property type="match status" value="1"/>
</dbReference>
<dbReference type="Proteomes" id="UP000594759">
    <property type="component" value="Chromosome"/>
</dbReference>
<dbReference type="KEGG" id="pex:IZT61_04750"/>
<keyword evidence="6 7" id="KW-0472">Membrane</keyword>
<gene>
    <name evidence="9" type="ORF">IZT61_04750</name>
</gene>
<evidence type="ECO:0000313" key="9">
    <source>
        <dbReference type="EMBL" id="QPH40592.1"/>
    </source>
</evidence>
<keyword evidence="5" id="KW-0443">Lipid metabolism</keyword>